<dbReference type="Gene3D" id="3.30.420.40">
    <property type="match status" value="1"/>
</dbReference>
<comment type="function">
    <text evidence="16">Catalyzes the phosphorylation of pantothenate (Pan), the first step in CoA biosynthesis.</text>
</comment>
<comment type="similarity">
    <text evidence="14 16">Belongs to the type III pantothenate kinase family.</text>
</comment>
<accession>A0A368JS85</accession>
<reference evidence="17 18" key="1">
    <citation type="submission" date="2018-07" db="EMBL/GenBank/DDBJ databases">
        <title>Genome analysis of Larkinella rosea.</title>
        <authorList>
            <person name="Zhou Z."/>
            <person name="Wang G."/>
        </authorList>
    </citation>
    <scope>NUCLEOTIDE SEQUENCE [LARGE SCALE GENOMIC DNA]</scope>
    <source>
        <strain evidence="18">zzj9</strain>
    </source>
</reference>
<dbReference type="GO" id="GO:0005737">
    <property type="term" value="C:cytoplasm"/>
    <property type="evidence" value="ECO:0007669"/>
    <property type="project" value="UniProtKB-SubCell"/>
</dbReference>
<dbReference type="GO" id="GO:0046872">
    <property type="term" value="F:metal ion binding"/>
    <property type="evidence" value="ECO:0007669"/>
    <property type="project" value="UniProtKB-KW"/>
</dbReference>
<evidence type="ECO:0000256" key="10">
    <source>
        <dbReference type="ARBA" id="ARBA00022777"/>
    </source>
</evidence>
<dbReference type="GO" id="GO:0004594">
    <property type="term" value="F:pantothenate kinase activity"/>
    <property type="evidence" value="ECO:0007669"/>
    <property type="project" value="UniProtKB-UniRule"/>
</dbReference>
<keyword evidence="10 16" id="KW-0418">Kinase</keyword>
<evidence type="ECO:0000256" key="6">
    <source>
        <dbReference type="ARBA" id="ARBA00012102"/>
    </source>
</evidence>
<sequence length="243" mass="26686">MNIAIDWGNSAIKAGIFEQGKPMEVYSQLSVENLQTLIRNAPPDAVVVSSTNRPADQLRDQLPLKPGTFWLAVDGYTPVPMEKRYDTPNTLGTDRIASAVGAKVRFPDDACLVIDMGTCVTYDYVDAASVFHGGMISPGFRMRFRAMHSFTERLPMVEPDELRPSLLGKNTRQAMQAGVVNGLLAELNGIIDAHRREHPDVKVLICGGDAPFFESSLKPPIFAVPELVLIGLNRILQHNVDLS</sequence>
<evidence type="ECO:0000256" key="16">
    <source>
        <dbReference type="HAMAP-Rule" id="MF_01274"/>
    </source>
</evidence>
<evidence type="ECO:0000313" key="17">
    <source>
        <dbReference type="EMBL" id="RCR69544.1"/>
    </source>
</evidence>
<dbReference type="GO" id="GO:0015937">
    <property type="term" value="P:coenzyme A biosynthetic process"/>
    <property type="evidence" value="ECO:0007669"/>
    <property type="project" value="UniProtKB-UniRule"/>
</dbReference>
<evidence type="ECO:0000256" key="2">
    <source>
        <dbReference type="ARBA" id="ARBA00001958"/>
    </source>
</evidence>
<evidence type="ECO:0000256" key="7">
    <source>
        <dbReference type="ARBA" id="ARBA00022490"/>
    </source>
</evidence>
<evidence type="ECO:0000256" key="1">
    <source>
        <dbReference type="ARBA" id="ARBA00001206"/>
    </source>
</evidence>
<proteinExistence type="inferred from homology"/>
<evidence type="ECO:0000256" key="4">
    <source>
        <dbReference type="ARBA" id="ARBA00005225"/>
    </source>
</evidence>
<keyword evidence="18" id="KW-1185">Reference proteome</keyword>
<dbReference type="GO" id="GO:0005524">
    <property type="term" value="F:ATP binding"/>
    <property type="evidence" value="ECO:0007669"/>
    <property type="project" value="UniProtKB-UniRule"/>
</dbReference>
<comment type="subunit">
    <text evidence="5 16">Homodimer.</text>
</comment>
<name>A0A368JS85_9BACT</name>
<evidence type="ECO:0000256" key="12">
    <source>
        <dbReference type="ARBA" id="ARBA00022958"/>
    </source>
</evidence>
<dbReference type="OrthoDB" id="9804707at2"/>
<comment type="cofactor">
    <cofactor evidence="16">
        <name>NH4(+)</name>
        <dbReference type="ChEBI" id="CHEBI:28938"/>
    </cofactor>
    <cofactor evidence="16">
        <name>K(+)</name>
        <dbReference type="ChEBI" id="CHEBI:29103"/>
    </cofactor>
    <text evidence="16">A monovalent cation. Ammonium or potassium.</text>
</comment>
<evidence type="ECO:0000256" key="14">
    <source>
        <dbReference type="ARBA" id="ARBA00038036"/>
    </source>
</evidence>
<feature type="binding site" evidence="16">
    <location>
        <position position="118"/>
    </location>
    <ligand>
        <name>ATP</name>
        <dbReference type="ChEBI" id="CHEBI:30616"/>
    </ligand>
</feature>
<dbReference type="HAMAP" id="MF_01274">
    <property type="entry name" value="Pantothen_kinase_3"/>
    <property type="match status" value="1"/>
</dbReference>
<evidence type="ECO:0000256" key="13">
    <source>
        <dbReference type="ARBA" id="ARBA00022993"/>
    </source>
</evidence>
<evidence type="ECO:0000256" key="5">
    <source>
        <dbReference type="ARBA" id="ARBA00011738"/>
    </source>
</evidence>
<comment type="cofactor">
    <cofactor evidence="2">
        <name>K(+)</name>
        <dbReference type="ChEBI" id="CHEBI:29103"/>
    </cofactor>
</comment>
<dbReference type="Proteomes" id="UP000253383">
    <property type="component" value="Unassembled WGS sequence"/>
</dbReference>
<organism evidence="17 18">
    <name type="scientific">Larkinella punicea</name>
    <dbReference type="NCBI Taxonomy" id="2315727"/>
    <lineage>
        <taxon>Bacteria</taxon>
        <taxon>Pseudomonadati</taxon>
        <taxon>Bacteroidota</taxon>
        <taxon>Cytophagia</taxon>
        <taxon>Cytophagales</taxon>
        <taxon>Spirosomataceae</taxon>
        <taxon>Larkinella</taxon>
    </lineage>
</organism>
<evidence type="ECO:0000256" key="15">
    <source>
        <dbReference type="ARBA" id="ARBA00040883"/>
    </source>
</evidence>
<feature type="binding site" evidence="16">
    <location>
        <begin position="6"/>
        <end position="13"/>
    </location>
    <ligand>
        <name>ATP</name>
        <dbReference type="ChEBI" id="CHEBI:30616"/>
    </ligand>
</feature>
<dbReference type="InterPro" id="IPR043129">
    <property type="entry name" value="ATPase_NBD"/>
</dbReference>
<gene>
    <name evidence="16" type="primary">coaX</name>
    <name evidence="17" type="ORF">DUE52_11920</name>
</gene>
<dbReference type="SUPFAM" id="SSF53067">
    <property type="entry name" value="Actin-like ATPase domain"/>
    <property type="match status" value="2"/>
</dbReference>
<dbReference type="InterPro" id="IPR004619">
    <property type="entry name" value="Type_III_PanK"/>
</dbReference>
<evidence type="ECO:0000256" key="3">
    <source>
        <dbReference type="ARBA" id="ARBA00004496"/>
    </source>
</evidence>
<keyword evidence="8 16" id="KW-0808">Transferase</keyword>
<dbReference type="PANTHER" id="PTHR34265:SF1">
    <property type="entry name" value="TYPE III PANTOTHENATE KINASE"/>
    <property type="match status" value="1"/>
</dbReference>
<evidence type="ECO:0000313" key="18">
    <source>
        <dbReference type="Proteomes" id="UP000253383"/>
    </source>
</evidence>
<dbReference type="EC" id="2.7.1.33" evidence="6 16"/>
<comment type="catalytic activity">
    <reaction evidence="1 16">
        <text>(R)-pantothenate + ATP = (R)-4'-phosphopantothenate + ADP + H(+)</text>
        <dbReference type="Rhea" id="RHEA:16373"/>
        <dbReference type="ChEBI" id="CHEBI:10986"/>
        <dbReference type="ChEBI" id="CHEBI:15378"/>
        <dbReference type="ChEBI" id="CHEBI:29032"/>
        <dbReference type="ChEBI" id="CHEBI:30616"/>
        <dbReference type="ChEBI" id="CHEBI:456216"/>
        <dbReference type="EC" id="2.7.1.33"/>
    </reaction>
</comment>
<dbReference type="NCBIfam" id="TIGR00671">
    <property type="entry name" value="baf"/>
    <property type="match status" value="1"/>
</dbReference>
<dbReference type="EMBL" id="QOWE01000008">
    <property type="protein sequence ID" value="RCR69544.1"/>
    <property type="molecule type" value="Genomic_DNA"/>
</dbReference>
<dbReference type="RefSeq" id="WP_114406232.1">
    <property type="nucleotide sequence ID" value="NZ_QOWE01000008.1"/>
</dbReference>
<dbReference type="UniPathway" id="UPA00241">
    <property type="reaction ID" value="UER00352"/>
</dbReference>
<comment type="pathway">
    <text evidence="4 16">Cofactor biosynthesis; coenzyme A biosynthesis; CoA from (R)-pantothenate: step 1/5.</text>
</comment>
<evidence type="ECO:0000256" key="11">
    <source>
        <dbReference type="ARBA" id="ARBA00022840"/>
    </source>
</evidence>
<keyword evidence="13 16" id="KW-0173">Coenzyme A biosynthesis</keyword>
<keyword evidence="11 16" id="KW-0067">ATP-binding</keyword>
<feature type="binding site" evidence="16">
    <location>
        <position position="171"/>
    </location>
    <ligand>
        <name>substrate</name>
    </ligand>
</feature>
<comment type="subcellular location">
    <subcellularLocation>
        <location evidence="3 16">Cytoplasm</location>
    </subcellularLocation>
</comment>
<dbReference type="CDD" id="cd24015">
    <property type="entry name" value="ASKHA_NBD_PanK-III"/>
    <property type="match status" value="1"/>
</dbReference>
<feature type="binding site" evidence="16">
    <location>
        <position position="85"/>
    </location>
    <ligand>
        <name>substrate</name>
    </ligand>
</feature>
<keyword evidence="16" id="KW-0479">Metal-binding</keyword>
<evidence type="ECO:0000256" key="8">
    <source>
        <dbReference type="ARBA" id="ARBA00022679"/>
    </source>
</evidence>
<keyword evidence="12 16" id="KW-0630">Potassium</keyword>
<dbReference type="PANTHER" id="PTHR34265">
    <property type="entry name" value="TYPE III PANTOTHENATE KINASE"/>
    <property type="match status" value="1"/>
</dbReference>
<keyword evidence="9 16" id="KW-0547">Nucleotide-binding</keyword>
<dbReference type="Pfam" id="PF03309">
    <property type="entry name" value="Pan_kinase"/>
    <property type="match status" value="1"/>
</dbReference>
<keyword evidence="7 16" id="KW-0963">Cytoplasm</keyword>
<feature type="binding site" evidence="16">
    <location>
        <begin position="92"/>
        <end position="95"/>
    </location>
    <ligand>
        <name>substrate</name>
    </ligand>
</feature>
<feature type="binding site" evidence="16">
    <location>
        <position position="115"/>
    </location>
    <ligand>
        <name>K(+)</name>
        <dbReference type="ChEBI" id="CHEBI:29103"/>
    </ligand>
</feature>
<dbReference type="AlphaFoldDB" id="A0A368JS85"/>
<protein>
    <recommendedName>
        <fullName evidence="15 16">Type III pantothenate kinase</fullName>
        <ecNumber evidence="6 16">2.7.1.33</ecNumber>
    </recommendedName>
    <alternativeName>
        <fullName evidence="16">PanK-III</fullName>
    </alternativeName>
    <alternativeName>
        <fullName evidence="16">Pantothenic acid kinase</fullName>
    </alternativeName>
</protein>
<evidence type="ECO:0000256" key="9">
    <source>
        <dbReference type="ARBA" id="ARBA00022741"/>
    </source>
</evidence>
<comment type="caution">
    <text evidence="17">The sequence shown here is derived from an EMBL/GenBank/DDBJ whole genome shotgun (WGS) entry which is preliminary data.</text>
</comment>
<feature type="active site" description="Proton acceptor" evidence="16">
    <location>
        <position position="94"/>
    </location>
</feature>